<dbReference type="InterPro" id="IPR000182">
    <property type="entry name" value="GNAT_dom"/>
</dbReference>
<evidence type="ECO:0000313" key="4">
    <source>
        <dbReference type="EMBL" id="MDC8756117.1"/>
    </source>
</evidence>
<dbReference type="InterPro" id="IPR050832">
    <property type="entry name" value="Bact_Acetyltransf"/>
</dbReference>
<dbReference type="EMBL" id="JAQQXR010000001">
    <property type="protein sequence ID" value="MDC8756117.1"/>
    <property type="molecule type" value="Genomic_DNA"/>
</dbReference>
<reference evidence="4 5" key="1">
    <citation type="submission" date="2022-10" db="EMBL/GenBank/DDBJ databases">
        <title>Janthinobacterium sp. hw3 Genome sequencing.</title>
        <authorList>
            <person name="Park S."/>
        </authorList>
    </citation>
    <scope>NUCLEOTIDE SEQUENCE [LARGE SCALE GENOMIC DNA]</scope>
    <source>
        <strain evidence="5">hw3</strain>
    </source>
</reference>
<comment type="caution">
    <text evidence="4">The sequence shown here is derived from an EMBL/GenBank/DDBJ whole genome shotgun (WGS) entry which is preliminary data.</text>
</comment>
<protein>
    <submittedName>
        <fullName evidence="4">GNAT family N-acetyltransferase</fullName>
    </submittedName>
</protein>
<organism evidence="4 5">
    <name type="scientific">Janthinobacterium fluminis</name>
    <dbReference type="NCBI Taxonomy" id="2987524"/>
    <lineage>
        <taxon>Bacteria</taxon>
        <taxon>Pseudomonadati</taxon>
        <taxon>Pseudomonadota</taxon>
        <taxon>Betaproteobacteria</taxon>
        <taxon>Burkholderiales</taxon>
        <taxon>Oxalobacteraceae</taxon>
        <taxon>Janthinobacterium</taxon>
    </lineage>
</organism>
<dbReference type="InterPro" id="IPR016181">
    <property type="entry name" value="Acyl_CoA_acyltransferase"/>
</dbReference>
<accession>A0ABT5JX53</accession>
<evidence type="ECO:0000313" key="5">
    <source>
        <dbReference type="Proteomes" id="UP001221208"/>
    </source>
</evidence>
<dbReference type="RefSeq" id="WP_273668745.1">
    <property type="nucleotide sequence ID" value="NZ_JAQQXR010000001.1"/>
</dbReference>
<keyword evidence="2" id="KW-0012">Acyltransferase</keyword>
<evidence type="ECO:0000259" key="3">
    <source>
        <dbReference type="PROSITE" id="PS51186"/>
    </source>
</evidence>
<dbReference type="Gene3D" id="3.40.630.30">
    <property type="match status" value="1"/>
</dbReference>
<dbReference type="CDD" id="cd04301">
    <property type="entry name" value="NAT_SF"/>
    <property type="match status" value="1"/>
</dbReference>
<evidence type="ECO:0000256" key="1">
    <source>
        <dbReference type="ARBA" id="ARBA00022679"/>
    </source>
</evidence>
<evidence type="ECO:0000256" key="2">
    <source>
        <dbReference type="ARBA" id="ARBA00023315"/>
    </source>
</evidence>
<sequence length="175" mass="19018">MNDIRIRSCVEGDAAALALLGQASFLETFAGILDGADILAHCARQHDAAVYRTWLAEPAMGIWLAEAMPGGAPVGYLVLSPANLPVEAPRAGDLEIKRIYLLHRFQGLRVGRRLMDAALQQARQAGASRVLLGVYAENHDALAFYRRSGFVQVGTRTFRVGATDYHDVILSLELS</sequence>
<keyword evidence="1" id="KW-0808">Transferase</keyword>
<dbReference type="SUPFAM" id="SSF55729">
    <property type="entry name" value="Acyl-CoA N-acyltransferases (Nat)"/>
    <property type="match status" value="1"/>
</dbReference>
<dbReference type="Proteomes" id="UP001221208">
    <property type="component" value="Unassembled WGS sequence"/>
</dbReference>
<proteinExistence type="predicted"/>
<dbReference type="PANTHER" id="PTHR43877">
    <property type="entry name" value="AMINOALKYLPHOSPHONATE N-ACETYLTRANSFERASE-RELATED-RELATED"/>
    <property type="match status" value="1"/>
</dbReference>
<gene>
    <name evidence="4" type="ORF">OIK44_00780</name>
</gene>
<name>A0ABT5JX53_9BURK</name>
<dbReference type="Pfam" id="PF00583">
    <property type="entry name" value="Acetyltransf_1"/>
    <property type="match status" value="1"/>
</dbReference>
<feature type="domain" description="N-acetyltransferase" evidence="3">
    <location>
        <begin position="4"/>
        <end position="175"/>
    </location>
</feature>
<keyword evidence="5" id="KW-1185">Reference proteome</keyword>
<dbReference type="PROSITE" id="PS51186">
    <property type="entry name" value="GNAT"/>
    <property type="match status" value="1"/>
</dbReference>